<evidence type="ECO:0000256" key="6">
    <source>
        <dbReference type="RuleBase" id="RU361185"/>
    </source>
</evidence>
<dbReference type="InterPro" id="IPR048395">
    <property type="entry name" value="Glyco_hydro_31_C"/>
</dbReference>
<dbReference type="SUPFAM" id="SSF51011">
    <property type="entry name" value="Glycosyl hydrolase domain"/>
    <property type="match status" value="1"/>
</dbReference>
<organism evidence="10 11">
    <name type="scientific">Phellinidium pouzarii</name>
    <dbReference type="NCBI Taxonomy" id="167371"/>
    <lineage>
        <taxon>Eukaryota</taxon>
        <taxon>Fungi</taxon>
        <taxon>Dikarya</taxon>
        <taxon>Basidiomycota</taxon>
        <taxon>Agaricomycotina</taxon>
        <taxon>Agaricomycetes</taxon>
        <taxon>Hymenochaetales</taxon>
        <taxon>Hymenochaetaceae</taxon>
        <taxon>Phellinidium</taxon>
    </lineage>
</organism>
<dbReference type="PANTHER" id="PTHR22762">
    <property type="entry name" value="ALPHA-GLUCOSIDASE"/>
    <property type="match status" value="1"/>
</dbReference>
<evidence type="ECO:0000313" key="10">
    <source>
        <dbReference type="EMBL" id="THH01233.1"/>
    </source>
</evidence>
<evidence type="ECO:0000256" key="4">
    <source>
        <dbReference type="ARBA" id="ARBA00023180"/>
    </source>
</evidence>
<dbReference type="InterPro" id="IPR017853">
    <property type="entry name" value="GH"/>
</dbReference>
<comment type="similarity">
    <text evidence="1 6">Belongs to the glycosyl hydrolase 31 family.</text>
</comment>
<dbReference type="Pfam" id="PF21365">
    <property type="entry name" value="Glyco_hydro_31_3rd"/>
    <property type="match status" value="1"/>
</dbReference>
<protein>
    <submittedName>
        <fullName evidence="10">Uncharacterized protein</fullName>
    </submittedName>
</protein>
<dbReference type="GO" id="GO:0004553">
    <property type="term" value="F:hydrolase activity, hydrolyzing O-glycosyl compounds"/>
    <property type="evidence" value="ECO:0007669"/>
    <property type="project" value="InterPro"/>
</dbReference>
<keyword evidence="11" id="KW-1185">Reference proteome</keyword>
<feature type="domain" description="Glycosyl hydrolase family 31 C-terminal" evidence="9">
    <location>
        <begin position="765"/>
        <end position="856"/>
    </location>
</feature>
<feature type="domain" description="Glycoside hydrolase family 31 TIM barrel" evidence="8">
    <location>
        <begin position="332"/>
        <end position="757"/>
    </location>
</feature>
<dbReference type="Gene3D" id="3.20.20.80">
    <property type="entry name" value="Glycosidases"/>
    <property type="match status" value="2"/>
</dbReference>
<keyword evidence="2 7" id="KW-0732">Signal</keyword>
<reference evidence="10 11" key="1">
    <citation type="submission" date="2019-02" db="EMBL/GenBank/DDBJ databases">
        <title>Genome sequencing of the rare red list fungi Phellinidium pouzarii.</title>
        <authorList>
            <person name="Buettner E."/>
            <person name="Kellner H."/>
        </authorList>
    </citation>
    <scope>NUCLEOTIDE SEQUENCE [LARGE SCALE GENOMIC DNA]</scope>
    <source>
        <strain evidence="10 11">DSM 108285</strain>
    </source>
</reference>
<evidence type="ECO:0000256" key="1">
    <source>
        <dbReference type="ARBA" id="ARBA00007806"/>
    </source>
</evidence>
<dbReference type="InterPro" id="IPR030459">
    <property type="entry name" value="Glyco_hydro_31_CS"/>
</dbReference>
<evidence type="ECO:0000259" key="9">
    <source>
        <dbReference type="Pfam" id="PF21365"/>
    </source>
</evidence>
<evidence type="ECO:0000256" key="3">
    <source>
        <dbReference type="ARBA" id="ARBA00022801"/>
    </source>
</evidence>
<dbReference type="PROSITE" id="PS00707">
    <property type="entry name" value="GLYCOSYL_HYDROL_F31_2"/>
    <property type="match status" value="1"/>
</dbReference>
<dbReference type="PANTHER" id="PTHR22762:SF133">
    <property type="entry name" value="P-TYPE DOMAIN-CONTAINING PROTEIN"/>
    <property type="match status" value="1"/>
</dbReference>
<dbReference type="AlphaFoldDB" id="A0A4V3XBA2"/>
<dbReference type="PROSITE" id="PS00129">
    <property type="entry name" value="GLYCOSYL_HYDROL_F31_1"/>
    <property type="match status" value="1"/>
</dbReference>
<accession>A0A4V3XBA2</accession>
<sequence length="988" mass="108501">MALFTVVVALFLSSHIAGYAWGRQINSFKKDVFSTLTDVNNSNNTSFSFNVSTCPGYALSSLQNTTAGFTAYLNLAGPGCNAFSEDIANLTIEVTYETQARLHVNIFDTANQQFRVPESVVSRPAFPTDRALPGSSDLEFNFNPSPFEFWITRRSEPEGVPLFDTRQSSLPQTPIMPVNASDSSTALDGFGLVFEEQYLQLTSSLPLGANVYGLGEVIASSGFRRNVGTDGGFGSVQTLWARDITDPIDANMYGSHPIYMEHRYNTSTNTSQSHGVFLMSSSGMDILLLTPPSSNVSLVQYRMIGGVMDLYFLSGPNPQTVVEQYGEVVGLPTWQPYWGFGFHLCRWGYLNLSETREQVQRMREANIPLEVMWNDIDLYHAVRDFTTDPVGFPTDEVRGFIGELTSNNQHYIPIVDAAVAKQVNATDIYDPYTSGAEQKVFITNPNGSEYVGQVWPGYTVFPDWFANNTQSWWTDALRNWSESGVGFSGIWLDMNEASSFCEGSCGSGINISNTTTPHLLPGQPGHLITDYPEGYNSSISGLSGNITVNGSLTFGAGAEVPDSDSALVRRGLGSVNESGANLNSPPYAIHNGAGRLSVNTIATNATHAPGYAELDTHNMFGLMEERTTHLALQDIMAGKRPFIIGRSTFPSSGKWTGHWLGDNYSKWQYMYFNIQGILQFQLFQIPMVGADTCGYTGNTDEELCNRWMQMSAFAPFYRNHNILSALPQEPYRWDSVANASRTAIAIRYALLPHWYTLFANASTQGTPPVRALFWEFPNEPELFGVDRQFMVGRDILVTPVLTPNVSSVDGIFPGRGTVRWRDWYTHNVVNASIGTNTTLDAPLGHINVHVRDGSVLLLHSQPAYTTAETRNGPYELLVSLAESGSTDDPGSASAFGTAYVDDGESFPPGPNTTVVFKAQAGQLTSEPKGSFEIAQKLEQVTVLGVRKPSQVSLQGSKVNDWTYSEGQEKLVVSGIEIDLNKPMNLTWG</sequence>
<dbReference type="CDD" id="cd06602">
    <property type="entry name" value="GH31_MGAM_SI_GAA"/>
    <property type="match status" value="1"/>
</dbReference>
<dbReference type="SUPFAM" id="SSF74650">
    <property type="entry name" value="Galactose mutarotase-like"/>
    <property type="match status" value="1"/>
</dbReference>
<name>A0A4V3XBA2_9AGAM</name>
<proteinExistence type="inferred from homology"/>
<dbReference type="Pfam" id="PF01055">
    <property type="entry name" value="Glyco_hydro_31_2nd"/>
    <property type="match status" value="1"/>
</dbReference>
<dbReference type="InterPro" id="IPR013780">
    <property type="entry name" value="Glyco_hydro_b"/>
</dbReference>
<dbReference type="Proteomes" id="UP000308199">
    <property type="component" value="Unassembled WGS sequence"/>
</dbReference>
<feature type="chain" id="PRO_5020806652" evidence="7">
    <location>
        <begin position="23"/>
        <end position="988"/>
    </location>
</feature>
<evidence type="ECO:0000259" key="8">
    <source>
        <dbReference type="Pfam" id="PF01055"/>
    </source>
</evidence>
<dbReference type="GO" id="GO:0005975">
    <property type="term" value="P:carbohydrate metabolic process"/>
    <property type="evidence" value="ECO:0007669"/>
    <property type="project" value="InterPro"/>
</dbReference>
<comment type="caution">
    <text evidence="10">The sequence shown here is derived from an EMBL/GenBank/DDBJ whole genome shotgun (WGS) entry which is preliminary data.</text>
</comment>
<dbReference type="EMBL" id="SGPK01000599">
    <property type="protein sequence ID" value="THH01233.1"/>
    <property type="molecule type" value="Genomic_DNA"/>
</dbReference>
<dbReference type="CDD" id="cd14752">
    <property type="entry name" value="GH31_N"/>
    <property type="match status" value="1"/>
</dbReference>
<evidence type="ECO:0000256" key="2">
    <source>
        <dbReference type="ARBA" id="ARBA00022729"/>
    </source>
</evidence>
<keyword evidence="5 6" id="KW-0326">Glycosidase</keyword>
<dbReference type="OrthoDB" id="5839090at2759"/>
<gene>
    <name evidence="10" type="ORF">EW145_g6952</name>
</gene>
<feature type="signal peptide" evidence="7">
    <location>
        <begin position="1"/>
        <end position="22"/>
    </location>
</feature>
<dbReference type="GO" id="GO:0030246">
    <property type="term" value="F:carbohydrate binding"/>
    <property type="evidence" value="ECO:0007669"/>
    <property type="project" value="InterPro"/>
</dbReference>
<keyword evidence="4" id="KW-0325">Glycoprotein</keyword>
<dbReference type="InterPro" id="IPR011013">
    <property type="entry name" value="Gal_mutarotase_sf_dom"/>
</dbReference>
<dbReference type="Gene3D" id="2.60.40.1180">
    <property type="entry name" value="Golgi alpha-mannosidase II"/>
    <property type="match status" value="2"/>
</dbReference>
<dbReference type="Gene3D" id="2.60.40.1760">
    <property type="entry name" value="glycosyl hydrolase (family 31)"/>
    <property type="match status" value="1"/>
</dbReference>
<evidence type="ECO:0000256" key="5">
    <source>
        <dbReference type="ARBA" id="ARBA00023295"/>
    </source>
</evidence>
<keyword evidence="3 6" id="KW-0378">Hydrolase</keyword>
<evidence type="ECO:0000313" key="11">
    <source>
        <dbReference type="Proteomes" id="UP000308199"/>
    </source>
</evidence>
<dbReference type="SUPFAM" id="SSF51445">
    <property type="entry name" value="(Trans)glycosidases"/>
    <property type="match status" value="1"/>
</dbReference>
<dbReference type="InterPro" id="IPR000322">
    <property type="entry name" value="Glyco_hydro_31_TIM"/>
</dbReference>
<dbReference type="InterPro" id="IPR030458">
    <property type="entry name" value="Glyco_hydro_31_AS"/>
</dbReference>
<evidence type="ECO:0000256" key="7">
    <source>
        <dbReference type="SAM" id="SignalP"/>
    </source>
</evidence>